<comment type="caution">
    <text evidence="8">The sequence shown here is derived from an EMBL/GenBank/DDBJ whole genome shotgun (WGS) entry which is preliminary data.</text>
</comment>
<accession>A0ABP7WKB1</accession>
<evidence type="ECO:0000313" key="8">
    <source>
        <dbReference type="EMBL" id="GAA4090816.1"/>
    </source>
</evidence>
<dbReference type="Proteomes" id="UP001500841">
    <property type="component" value="Unassembled WGS sequence"/>
</dbReference>
<dbReference type="Pfam" id="PF07980">
    <property type="entry name" value="SusD_RagB"/>
    <property type="match status" value="1"/>
</dbReference>
<gene>
    <name evidence="8" type="ORF">GCM10022392_10690</name>
</gene>
<reference evidence="9" key="1">
    <citation type="journal article" date="2019" name="Int. J. Syst. Evol. Microbiol.">
        <title>The Global Catalogue of Microorganisms (GCM) 10K type strain sequencing project: providing services to taxonomists for standard genome sequencing and annotation.</title>
        <authorList>
            <consortium name="The Broad Institute Genomics Platform"/>
            <consortium name="The Broad Institute Genome Sequencing Center for Infectious Disease"/>
            <person name="Wu L."/>
            <person name="Ma J."/>
        </authorList>
    </citation>
    <scope>NUCLEOTIDE SEQUENCE [LARGE SCALE GENOMIC DNA]</scope>
    <source>
        <strain evidence="9">JCM 17085</strain>
    </source>
</reference>
<dbReference type="InterPro" id="IPR033985">
    <property type="entry name" value="SusD-like_N"/>
</dbReference>
<organism evidence="8 9">
    <name type="scientific">Mucilaginibacter panaciglaebae</name>
    <dbReference type="NCBI Taxonomy" id="502331"/>
    <lineage>
        <taxon>Bacteria</taxon>
        <taxon>Pseudomonadati</taxon>
        <taxon>Bacteroidota</taxon>
        <taxon>Sphingobacteriia</taxon>
        <taxon>Sphingobacteriales</taxon>
        <taxon>Sphingobacteriaceae</taxon>
        <taxon>Mucilaginibacter</taxon>
    </lineage>
</organism>
<dbReference type="SUPFAM" id="SSF48452">
    <property type="entry name" value="TPR-like"/>
    <property type="match status" value="1"/>
</dbReference>
<keyword evidence="5" id="KW-0998">Cell outer membrane</keyword>
<protein>
    <submittedName>
        <fullName evidence="8">RagB/SusD family nutrient uptake outer membrane protein</fullName>
    </submittedName>
</protein>
<evidence type="ECO:0000259" key="7">
    <source>
        <dbReference type="Pfam" id="PF14322"/>
    </source>
</evidence>
<evidence type="ECO:0000256" key="3">
    <source>
        <dbReference type="ARBA" id="ARBA00022729"/>
    </source>
</evidence>
<name>A0ABP7WKB1_9SPHI</name>
<feature type="domain" description="RagB/SusD" evidence="6">
    <location>
        <begin position="307"/>
        <end position="449"/>
    </location>
</feature>
<dbReference type="InterPro" id="IPR011990">
    <property type="entry name" value="TPR-like_helical_dom_sf"/>
</dbReference>
<evidence type="ECO:0000256" key="4">
    <source>
        <dbReference type="ARBA" id="ARBA00023136"/>
    </source>
</evidence>
<comment type="similarity">
    <text evidence="2">Belongs to the SusD family.</text>
</comment>
<proteinExistence type="inferred from homology"/>
<dbReference type="Pfam" id="PF14322">
    <property type="entry name" value="SusD-like_3"/>
    <property type="match status" value="1"/>
</dbReference>
<evidence type="ECO:0000256" key="1">
    <source>
        <dbReference type="ARBA" id="ARBA00004442"/>
    </source>
</evidence>
<comment type="subcellular location">
    <subcellularLocation>
        <location evidence="1">Cell outer membrane</location>
    </subcellularLocation>
</comment>
<dbReference type="EMBL" id="BAABCV010000003">
    <property type="protein sequence ID" value="GAA4090816.1"/>
    <property type="molecule type" value="Genomic_DNA"/>
</dbReference>
<dbReference type="Gene3D" id="1.25.40.390">
    <property type="match status" value="1"/>
</dbReference>
<evidence type="ECO:0000313" key="9">
    <source>
        <dbReference type="Proteomes" id="UP001500841"/>
    </source>
</evidence>
<sequence length="449" mass="50225">MKKIIKISIIPFLLLIYLSGCKKLIEVNTPQNQLTTKVVFSDSTSAVSALVNIYALFSNTIDGTYNPNIALYSDELNFSNSTVQSLEFLHSTISTTNSTDLNIWKNYYFVIYSCNDLINQLSTNSQISPSMVKQLSSEAKFLRAYAYFYLTNLYGATPLILVTDINVSAVAPRSDTLIVYNQIIKDLLDAQSGLSVNYTGDGKVRANQLAATALLARIYLFQRNWANAETAASNVINSGLYSLDTPENVFLANSNESILQFQTQSGFVATSPTFIPISGKPQYPLTNNLLAAFEPGDLRLINWTKSNLVSNITYYYPYKYKNRTANPTAPECLMALRLGEQFLIRAEARVMQNNLSGAQADLNTIRNRAGLPNTTSNTQSTIENSILHERQVELFTEWGHRFFDLKRTGQANVVLGAYKSTWKPNRSLLFPIPQNDIIHDPNLKQNLGY</sequence>
<keyword evidence="9" id="KW-1185">Reference proteome</keyword>
<evidence type="ECO:0000259" key="6">
    <source>
        <dbReference type="Pfam" id="PF07980"/>
    </source>
</evidence>
<keyword evidence="4" id="KW-0472">Membrane</keyword>
<dbReference type="InterPro" id="IPR012944">
    <property type="entry name" value="SusD_RagB_dom"/>
</dbReference>
<evidence type="ECO:0000256" key="2">
    <source>
        <dbReference type="ARBA" id="ARBA00006275"/>
    </source>
</evidence>
<evidence type="ECO:0000256" key="5">
    <source>
        <dbReference type="ARBA" id="ARBA00023237"/>
    </source>
</evidence>
<dbReference type="RefSeq" id="WP_345101534.1">
    <property type="nucleotide sequence ID" value="NZ_BAABCV010000003.1"/>
</dbReference>
<dbReference type="CDD" id="cd08977">
    <property type="entry name" value="SusD"/>
    <property type="match status" value="1"/>
</dbReference>
<feature type="domain" description="SusD-like N-terminal" evidence="7">
    <location>
        <begin position="58"/>
        <end position="220"/>
    </location>
</feature>
<keyword evidence="3" id="KW-0732">Signal</keyword>